<organism evidence="1 2">
    <name type="scientific">Citrus x changshan-huyou</name>
    <dbReference type="NCBI Taxonomy" id="2935761"/>
    <lineage>
        <taxon>Eukaryota</taxon>
        <taxon>Viridiplantae</taxon>
        <taxon>Streptophyta</taxon>
        <taxon>Embryophyta</taxon>
        <taxon>Tracheophyta</taxon>
        <taxon>Spermatophyta</taxon>
        <taxon>Magnoliopsida</taxon>
        <taxon>eudicotyledons</taxon>
        <taxon>Gunneridae</taxon>
        <taxon>Pentapetalae</taxon>
        <taxon>rosids</taxon>
        <taxon>malvids</taxon>
        <taxon>Sapindales</taxon>
        <taxon>Rutaceae</taxon>
        <taxon>Aurantioideae</taxon>
        <taxon>Citrus</taxon>
    </lineage>
</organism>
<reference evidence="1 2" key="1">
    <citation type="submission" date="2024-05" db="EMBL/GenBank/DDBJ databases">
        <title>Haplotype-resolved chromosome-level genome assembly of Huyou (Citrus changshanensis).</title>
        <authorList>
            <person name="Miao C."/>
            <person name="Chen W."/>
            <person name="Wu Y."/>
            <person name="Wang L."/>
            <person name="Zhao S."/>
            <person name="Grierson D."/>
            <person name="Xu C."/>
            <person name="Chen K."/>
        </authorList>
    </citation>
    <scope>NUCLEOTIDE SEQUENCE [LARGE SCALE GENOMIC DNA]</scope>
    <source>
        <strain evidence="1">01-14</strain>
        <tissue evidence="1">Leaf</tissue>
    </source>
</reference>
<dbReference type="AlphaFoldDB" id="A0AAP0MCA0"/>
<accession>A0AAP0MCA0</accession>
<dbReference type="Proteomes" id="UP001428341">
    <property type="component" value="Unassembled WGS sequence"/>
</dbReference>
<sequence>MPRQPLSQIQIGSIISYWRRPPVIPSSKKSGLCSDKCTSVPALQACFDSSYQASIRMPNSSFVHQAILQVEQKDTWGLM</sequence>
<name>A0AAP0MCA0_9ROSI</name>
<proteinExistence type="predicted"/>
<gene>
    <name evidence="1" type="ORF">WN944_015321</name>
</gene>
<protein>
    <submittedName>
        <fullName evidence="1">Uncharacterized protein</fullName>
    </submittedName>
</protein>
<keyword evidence="2" id="KW-1185">Reference proteome</keyword>
<evidence type="ECO:0000313" key="1">
    <source>
        <dbReference type="EMBL" id="KAK9200125.1"/>
    </source>
</evidence>
<dbReference type="EMBL" id="JBCGBO010000005">
    <property type="protein sequence ID" value="KAK9200125.1"/>
    <property type="molecule type" value="Genomic_DNA"/>
</dbReference>
<comment type="caution">
    <text evidence="1">The sequence shown here is derived from an EMBL/GenBank/DDBJ whole genome shotgun (WGS) entry which is preliminary data.</text>
</comment>
<evidence type="ECO:0000313" key="2">
    <source>
        <dbReference type="Proteomes" id="UP001428341"/>
    </source>
</evidence>